<dbReference type="Proteomes" id="UP000199126">
    <property type="component" value="Unassembled WGS sequence"/>
</dbReference>
<feature type="transmembrane region" description="Helical" evidence="7">
    <location>
        <begin position="69"/>
        <end position="88"/>
    </location>
</feature>
<dbReference type="AlphaFoldDB" id="A0A1H8TJL5"/>
<dbReference type="PROSITE" id="PS50928">
    <property type="entry name" value="ABC_TM1"/>
    <property type="match status" value="1"/>
</dbReference>
<dbReference type="PANTHER" id="PTHR30151:SF20">
    <property type="entry name" value="ABC TRANSPORTER PERMEASE PROTEIN HI_0355-RELATED"/>
    <property type="match status" value="1"/>
</dbReference>
<keyword evidence="3" id="KW-1003">Cell membrane</keyword>
<dbReference type="InterPro" id="IPR000515">
    <property type="entry name" value="MetI-like"/>
</dbReference>
<sequence length="255" mass="26616">MSVADRVSGADIGLPAAALVVGLLGWWTVTAAGVVPSFVLPSPVTVAERLLTRPGLYVSNALSTLAKTLVGGTIGIVGGATLAVAISWHRLLRRALHPYLVAARVLPKVAVAPLLLLYVGLGFETALLFVALVTFFPMVVNTVAGLQRAPEVQRDLLRSVDAGRVRSFLAVELPYALPDVFAGLKQSVTLAVVGATISEWIVATKGLGYLILVGSENVQPDVMLAALTVLVAIGLGLYGTVVVAQRAVARRLPLD</sequence>
<dbReference type="EMBL" id="FODV01000007">
    <property type="protein sequence ID" value="SEO90688.1"/>
    <property type="molecule type" value="Genomic_DNA"/>
</dbReference>
<feature type="transmembrane region" description="Helical" evidence="7">
    <location>
        <begin position="100"/>
        <end position="120"/>
    </location>
</feature>
<evidence type="ECO:0000256" key="1">
    <source>
        <dbReference type="ARBA" id="ARBA00004651"/>
    </source>
</evidence>
<evidence type="ECO:0000256" key="2">
    <source>
        <dbReference type="ARBA" id="ARBA00022448"/>
    </source>
</evidence>
<protein>
    <submittedName>
        <fullName evidence="9">NitT/TauT family transport system permease protein</fullName>
    </submittedName>
</protein>
<accession>A0A1H8TJL5</accession>
<feature type="transmembrane region" description="Helical" evidence="7">
    <location>
        <begin position="188"/>
        <end position="212"/>
    </location>
</feature>
<organism evidence="9 10">
    <name type="scientific">Halogranum amylolyticum</name>
    <dbReference type="NCBI Taxonomy" id="660520"/>
    <lineage>
        <taxon>Archaea</taxon>
        <taxon>Methanobacteriati</taxon>
        <taxon>Methanobacteriota</taxon>
        <taxon>Stenosarchaea group</taxon>
        <taxon>Halobacteria</taxon>
        <taxon>Halobacteriales</taxon>
        <taxon>Haloferacaceae</taxon>
    </lineage>
</organism>
<dbReference type="RefSeq" id="WP_089825239.1">
    <property type="nucleotide sequence ID" value="NZ_FODV01000007.1"/>
</dbReference>
<keyword evidence="2 7" id="KW-0813">Transport</keyword>
<keyword evidence="6 7" id="KW-0472">Membrane</keyword>
<evidence type="ECO:0000256" key="5">
    <source>
        <dbReference type="ARBA" id="ARBA00022989"/>
    </source>
</evidence>
<dbReference type="InterPro" id="IPR035906">
    <property type="entry name" value="MetI-like_sf"/>
</dbReference>
<dbReference type="OrthoDB" id="214012at2157"/>
<name>A0A1H8TJL5_9EURY</name>
<evidence type="ECO:0000313" key="10">
    <source>
        <dbReference type="Proteomes" id="UP000199126"/>
    </source>
</evidence>
<comment type="similarity">
    <text evidence="7">Belongs to the binding-protein-dependent transport system permease family.</text>
</comment>
<evidence type="ECO:0000256" key="3">
    <source>
        <dbReference type="ARBA" id="ARBA00022475"/>
    </source>
</evidence>
<gene>
    <name evidence="9" type="ORF">SAMN04487948_10780</name>
</gene>
<dbReference type="Gene3D" id="1.10.3720.10">
    <property type="entry name" value="MetI-like"/>
    <property type="match status" value="1"/>
</dbReference>
<evidence type="ECO:0000256" key="4">
    <source>
        <dbReference type="ARBA" id="ARBA00022692"/>
    </source>
</evidence>
<dbReference type="Pfam" id="PF00528">
    <property type="entry name" value="BPD_transp_1"/>
    <property type="match status" value="1"/>
</dbReference>
<proteinExistence type="inferred from homology"/>
<comment type="subcellular location">
    <subcellularLocation>
        <location evidence="1 7">Cell membrane</location>
        <topology evidence="1 7">Multi-pass membrane protein</topology>
    </subcellularLocation>
</comment>
<feature type="transmembrane region" description="Helical" evidence="7">
    <location>
        <begin position="12"/>
        <end position="35"/>
    </location>
</feature>
<keyword evidence="4 7" id="KW-0812">Transmembrane</keyword>
<evidence type="ECO:0000259" key="8">
    <source>
        <dbReference type="PROSITE" id="PS50928"/>
    </source>
</evidence>
<dbReference type="GO" id="GO:0055085">
    <property type="term" value="P:transmembrane transport"/>
    <property type="evidence" value="ECO:0007669"/>
    <property type="project" value="InterPro"/>
</dbReference>
<dbReference type="CDD" id="cd06261">
    <property type="entry name" value="TM_PBP2"/>
    <property type="match status" value="1"/>
</dbReference>
<dbReference type="SUPFAM" id="SSF161098">
    <property type="entry name" value="MetI-like"/>
    <property type="match status" value="1"/>
</dbReference>
<evidence type="ECO:0000256" key="7">
    <source>
        <dbReference type="RuleBase" id="RU363032"/>
    </source>
</evidence>
<feature type="domain" description="ABC transmembrane type-1" evidence="8">
    <location>
        <begin position="61"/>
        <end position="241"/>
    </location>
</feature>
<feature type="transmembrane region" description="Helical" evidence="7">
    <location>
        <begin position="224"/>
        <end position="244"/>
    </location>
</feature>
<keyword evidence="10" id="KW-1185">Reference proteome</keyword>
<dbReference type="PANTHER" id="PTHR30151">
    <property type="entry name" value="ALKANE SULFONATE ABC TRANSPORTER-RELATED, MEMBRANE SUBUNIT"/>
    <property type="match status" value="1"/>
</dbReference>
<evidence type="ECO:0000256" key="6">
    <source>
        <dbReference type="ARBA" id="ARBA00023136"/>
    </source>
</evidence>
<keyword evidence="5 7" id="KW-1133">Transmembrane helix</keyword>
<reference evidence="10" key="1">
    <citation type="submission" date="2016-10" db="EMBL/GenBank/DDBJ databases">
        <authorList>
            <person name="Varghese N."/>
            <person name="Submissions S."/>
        </authorList>
    </citation>
    <scope>NUCLEOTIDE SEQUENCE [LARGE SCALE GENOMIC DNA]</scope>
    <source>
        <strain evidence="10">CGMCC 1.10121</strain>
    </source>
</reference>
<dbReference type="GO" id="GO:0005886">
    <property type="term" value="C:plasma membrane"/>
    <property type="evidence" value="ECO:0007669"/>
    <property type="project" value="UniProtKB-SubCell"/>
</dbReference>
<evidence type="ECO:0000313" key="9">
    <source>
        <dbReference type="EMBL" id="SEO90688.1"/>
    </source>
</evidence>
<feature type="transmembrane region" description="Helical" evidence="7">
    <location>
        <begin position="126"/>
        <end position="146"/>
    </location>
</feature>